<evidence type="ECO:0000256" key="18">
    <source>
        <dbReference type="ARBA" id="ARBA00023274"/>
    </source>
</evidence>
<evidence type="ECO:0000256" key="25">
    <source>
        <dbReference type="ARBA" id="ARBA00045702"/>
    </source>
</evidence>
<proteinExistence type="inferred from homology"/>
<dbReference type="GO" id="GO:0051536">
    <property type="term" value="F:iron-sulfur cluster binding"/>
    <property type="evidence" value="ECO:0007669"/>
    <property type="project" value="UniProtKB-KW"/>
</dbReference>
<evidence type="ECO:0000256" key="27">
    <source>
        <dbReference type="ARBA" id="ARBA00080124"/>
    </source>
</evidence>
<keyword evidence="13" id="KW-0408">Iron</keyword>
<evidence type="ECO:0000256" key="14">
    <source>
        <dbReference type="ARBA" id="ARBA00023014"/>
    </source>
</evidence>
<feature type="non-terminal residue" evidence="32">
    <location>
        <position position="1"/>
    </location>
</feature>
<dbReference type="InterPro" id="IPR006554">
    <property type="entry name" value="Helicase-like_DEXD_c2"/>
</dbReference>
<dbReference type="PANTHER" id="PTHR11472">
    <property type="entry name" value="DNA REPAIR DEAD HELICASE RAD3/XP-D SUBFAMILY MEMBER"/>
    <property type="match status" value="1"/>
</dbReference>
<evidence type="ECO:0000256" key="10">
    <source>
        <dbReference type="ARBA" id="ARBA00022806"/>
    </source>
</evidence>
<dbReference type="PROSITE" id="PS51193">
    <property type="entry name" value="HELICASE_ATP_BIND_2"/>
    <property type="match status" value="1"/>
</dbReference>
<accession>A0A0F8XDQ4</accession>
<keyword evidence="18 28" id="KW-0687">Ribonucleoprotein</keyword>
<keyword evidence="10" id="KW-0347">Helicase</keyword>
<dbReference type="PROSITE" id="PS00475">
    <property type="entry name" value="RIBOSOMAL_L15"/>
    <property type="match status" value="1"/>
</dbReference>
<evidence type="ECO:0000256" key="5">
    <source>
        <dbReference type="ARBA" id="ARBA00016387"/>
    </source>
</evidence>
<dbReference type="OrthoDB" id="267079at2759"/>
<comment type="similarity">
    <text evidence="4">Belongs to the DEAD box helicase family. DEAH subfamily. DDX11/CHL1 sub-subfamily.</text>
</comment>
<comment type="similarity">
    <text evidence="3 28">Belongs to the universal ribosomal protein uL15 family.</text>
</comment>
<dbReference type="InterPro" id="IPR013020">
    <property type="entry name" value="Rad3/Chl1-like"/>
</dbReference>
<protein>
    <recommendedName>
        <fullName evidence="6">ATP-dependent DNA helicase CHL1</fullName>
        <ecNumber evidence="22">5.6.2.3</ecNumber>
    </recommendedName>
    <alternativeName>
        <fullName evidence="5">ATP-dependent DNA helicase chl1</fullName>
    </alternativeName>
    <alternativeName>
        <fullName evidence="20">Chromosome loss protein 1</fullName>
    </alternativeName>
    <alternativeName>
        <fullName evidence="23 24">DNA 5'-3' helicase CHL1</fullName>
    </alternativeName>
    <alternativeName>
        <fullName evidence="27">L29</fullName>
    </alternativeName>
    <alternativeName>
        <fullName evidence="21">Large ribosomal subunit protein uL15</fullName>
    </alternativeName>
</protein>
<dbReference type="Pfam" id="PF06733">
    <property type="entry name" value="DEAD_2"/>
    <property type="match status" value="1"/>
</dbReference>
<dbReference type="Proteomes" id="UP000034947">
    <property type="component" value="Unassembled WGS sequence"/>
</dbReference>
<evidence type="ECO:0000256" key="23">
    <source>
        <dbReference type="ARBA" id="ARBA00044998"/>
    </source>
</evidence>
<evidence type="ECO:0000256" key="28">
    <source>
        <dbReference type="RuleBase" id="RU003888"/>
    </source>
</evidence>
<evidence type="ECO:0000256" key="1">
    <source>
        <dbReference type="ARBA" id="ARBA00001966"/>
    </source>
</evidence>
<feature type="coiled-coil region" evidence="29">
    <location>
        <begin position="100"/>
        <end position="130"/>
    </location>
</feature>
<dbReference type="InterPro" id="IPR030878">
    <property type="entry name" value="Ribosomal_uL15"/>
</dbReference>
<organism evidence="32 33">
    <name type="scientific">Aspergillus ochraceoroseus</name>
    <dbReference type="NCBI Taxonomy" id="138278"/>
    <lineage>
        <taxon>Eukaryota</taxon>
        <taxon>Fungi</taxon>
        <taxon>Dikarya</taxon>
        <taxon>Ascomycota</taxon>
        <taxon>Pezizomycotina</taxon>
        <taxon>Eurotiomycetes</taxon>
        <taxon>Eurotiomycetidae</taxon>
        <taxon>Eurotiales</taxon>
        <taxon>Aspergillaceae</taxon>
        <taxon>Aspergillus</taxon>
        <taxon>Aspergillus subgen. Nidulantes</taxon>
    </lineage>
</organism>
<keyword evidence="11" id="KW-0067">ATP-binding</keyword>
<dbReference type="HAMAP" id="MF_01341">
    <property type="entry name" value="Ribosomal_uL15"/>
    <property type="match status" value="1"/>
</dbReference>
<evidence type="ECO:0000256" key="17">
    <source>
        <dbReference type="ARBA" id="ARBA00023242"/>
    </source>
</evidence>
<dbReference type="VEuPathDB" id="FungiDB:P175DRAFT_0519548"/>
<keyword evidence="17" id="KW-0539">Nucleus</keyword>
<dbReference type="InterPro" id="IPR045028">
    <property type="entry name" value="DinG/Rad3-like"/>
</dbReference>
<dbReference type="Gene3D" id="3.100.10.10">
    <property type="match status" value="1"/>
</dbReference>
<dbReference type="GO" id="GO:0015934">
    <property type="term" value="C:large ribosomal subunit"/>
    <property type="evidence" value="ECO:0007669"/>
    <property type="project" value="InterPro"/>
</dbReference>
<evidence type="ECO:0000256" key="9">
    <source>
        <dbReference type="ARBA" id="ARBA00022801"/>
    </source>
</evidence>
<dbReference type="SMART" id="SM00491">
    <property type="entry name" value="HELICc2"/>
    <property type="match status" value="1"/>
</dbReference>
<dbReference type="SMART" id="SM00488">
    <property type="entry name" value="DEXDc2"/>
    <property type="match status" value="1"/>
</dbReference>
<dbReference type="Pfam" id="PF00828">
    <property type="entry name" value="Ribosomal_L27A"/>
    <property type="match status" value="1"/>
</dbReference>
<evidence type="ECO:0000256" key="29">
    <source>
        <dbReference type="SAM" id="Coils"/>
    </source>
</evidence>
<dbReference type="InterPro" id="IPR010614">
    <property type="entry name" value="RAD3-like_helicase_DEAD"/>
</dbReference>
<keyword evidence="15" id="KW-0238">DNA-binding</keyword>
<keyword evidence="14" id="KW-0411">Iron-sulfur</keyword>
<dbReference type="GO" id="GO:0034085">
    <property type="term" value="P:establishment of sister chromatid cohesion"/>
    <property type="evidence" value="ECO:0007669"/>
    <property type="project" value="TreeGrafter"/>
</dbReference>
<dbReference type="GO" id="GO:0006974">
    <property type="term" value="P:DNA damage response"/>
    <property type="evidence" value="ECO:0007669"/>
    <property type="project" value="UniProtKB-ARBA"/>
</dbReference>
<dbReference type="GO" id="GO:0005524">
    <property type="term" value="F:ATP binding"/>
    <property type="evidence" value="ECO:0007669"/>
    <property type="project" value="UniProtKB-KW"/>
</dbReference>
<evidence type="ECO:0000256" key="26">
    <source>
        <dbReference type="ARBA" id="ARBA00048954"/>
    </source>
</evidence>
<dbReference type="InterPro" id="IPR021131">
    <property type="entry name" value="Ribosomal_uL15/eL18"/>
</dbReference>
<keyword evidence="19" id="KW-0131">Cell cycle</keyword>
<dbReference type="NCBIfam" id="TIGR00604">
    <property type="entry name" value="rad3"/>
    <property type="match status" value="1"/>
</dbReference>
<dbReference type="GO" id="GO:0005634">
    <property type="term" value="C:nucleus"/>
    <property type="evidence" value="ECO:0007669"/>
    <property type="project" value="UniProtKB-SubCell"/>
</dbReference>
<dbReference type="GO" id="GO:0043139">
    <property type="term" value="F:5'-3' DNA helicase activity"/>
    <property type="evidence" value="ECO:0007669"/>
    <property type="project" value="UniProtKB-EC"/>
</dbReference>
<evidence type="ECO:0000256" key="6">
    <source>
        <dbReference type="ARBA" id="ARBA00017386"/>
    </source>
</evidence>
<keyword evidence="16" id="KW-0413">Isomerase</keyword>
<dbReference type="GO" id="GO:0003677">
    <property type="term" value="F:DNA binding"/>
    <property type="evidence" value="ECO:0007669"/>
    <property type="project" value="UniProtKB-KW"/>
</dbReference>
<evidence type="ECO:0000256" key="8">
    <source>
        <dbReference type="ARBA" id="ARBA00022741"/>
    </source>
</evidence>
<evidence type="ECO:0000256" key="22">
    <source>
        <dbReference type="ARBA" id="ARBA00044969"/>
    </source>
</evidence>
<dbReference type="InterPro" id="IPR014013">
    <property type="entry name" value="Helic_SF1/SF2_ATP-bd_DinG/Rad3"/>
</dbReference>
<feature type="region of interest" description="Disordered" evidence="30">
    <location>
        <begin position="156"/>
        <end position="175"/>
    </location>
</feature>
<gene>
    <name evidence="32" type="ORF">AOCH_005214</name>
</gene>
<dbReference type="InterPro" id="IPR001196">
    <property type="entry name" value="Ribosomal_uL15_CS"/>
</dbReference>
<dbReference type="Pfam" id="PF13307">
    <property type="entry name" value="Helicase_C_2"/>
    <property type="match status" value="1"/>
</dbReference>
<comment type="caution">
    <text evidence="32">The sequence shown here is derived from an EMBL/GenBank/DDBJ whole genome shotgun (WGS) entry which is preliminary data.</text>
</comment>
<evidence type="ECO:0000313" key="33">
    <source>
        <dbReference type="Proteomes" id="UP000034947"/>
    </source>
</evidence>
<evidence type="ECO:0000256" key="11">
    <source>
        <dbReference type="ARBA" id="ARBA00022840"/>
    </source>
</evidence>
<keyword evidence="29" id="KW-0175">Coiled coil</keyword>
<evidence type="ECO:0000256" key="24">
    <source>
        <dbReference type="ARBA" id="ARBA00045008"/>
    </source>
</evidence>
<dbReference type="InterPro" id="IPR006555">
    <property type="entry name" value="ATP-dep_Helicase_C"/>
</dbReference>
<evidence type="ECO:0000256" key="19">
    <source>
        <dbReference type="ARBA" id="ARBA00023306"/>
    </source>
</evidence>
<comment type="subcellular location">
    <subcellularLocation>
        <location evidence="2">Nucleus</location>
    </subcellularLocation>
</comment>
<evidence type="ECO:0000256" key="21">
    <source>
        <dbReference type="ARBA" id="ARBA00035200"/>
    </source>
</evidence>
<evidence type="ECO:0000256" key="20">
    <source>
        <dbReference type="ARBA" id="ARBA00029709"/>
    </source>
</evidence>
<dbReference type="GO" id="GO:0006412">
    <property type="term" value="P:translation"/>
    <property type="evidence" value="ECO:0007669"/>
    <property type="project" value="InterPro"/>
</dbReference>
<dbReference type="GO" id="GO:0003735">
    <property type="term" value="F:structural constituent of ribosome"/>
    <property type="evidence" value="ECO:0007669"/>
    <property type="project" value="InterPro"/>
</dbReference>
<comment type="cofactor">
    <cofactor evidence="1">
        <name>[4Fe-4S] cluster</name>
        <dbReference type="ChEBI" id="CHEBI:49883"/>
    </cofactor>
</comment>
<evidence type="ECO:0000313" key="32">
    <source>
        <dbReference type="EMBL" id="KKK21697.1"/>
    </source>
</evidence>
<feature type="compositionally biased region" description="Low complexity" evidence="30">
    <location>
        <begin position="165"/>
        <end position="175"/>
    </location>
</feature>
<dbReference type="EC" id="5.6.2.3" evidence="22"/>
<feature type="region of interest" description="Disordered" evidence="30">
    <location>
        <begin position="874"/>
        <end position="906"/>
    </location>
</feature>
<evidence type="ECO:0000256" key="4">
    <source>
        <dbReference type="ARBA" id="ARBA00008435"/>
    </source>
</evidence>
<dbReference type="FunFam" id="3.100.10.10:FF:000002">
    <property type="entry name" value="60S ribosomal protein L27a"/>
    <property type="match status" value="1"/>
</dbReference>
<dbReference type="InterPro" id="IPR027417">
    <property type="entry name" value="P-loop_NTPase"/>
</dbReference>
<dbReference type="SUPFAM" id="SSF52540">
    <property type="entry name" value="P-loop containing nucleoside triphosphate hydrolases"/>
    <property type="match status" value="1"/>
</dbReference>
<dbReference type="AlphaFoldDB" id="A0A0F8XDQ4"/>
<comment type="catalytic activity">
    <reaction evidence="26">
        <text>ATP + H2O = ADP + phosphate + H(+)</text>
        <dbReference type="Rhea" id="RHEA:13065"/>
        <dbReference type="ChEBI" id="CHEBI:15377"/>
        <dbReference type="ChEBI" id="CHEBI:15378"/>
        <dbReference type="ChEBI" id="CHEBI:30616"/>
        <dbReference type="ChEBI" id="CHEBI:43474"/>
        <dbReference type="ChEBI" id="CHEBI:456216"/>
        <dbReference type="EC" id="5.6.2.3"/>
    </reaction>
</comment>
<evidence type="ECO:0000256" key="16">
    <source>
        <dbReference type="ARBA" id="ARBA00023235"/>
    </source>
</evidence>
<keyword evidence="9" id="KW-0378">Hydrolase</keyword>
<evidence type="ECO:0000256" key="15">
    <source>
        <dbReference type="ARBA" id="ARBA00023125"/>
    </source>
</evidence>
<keyword evidence="7" id="KW-0479">Metal-binding</keyword>
<evidence type="ECO:0000256" key="7">
    <source>
        <dbReference type="ARBA" id="ARBA00022723"/>
    </source>
</evidence>
<dbReference type="GO" id="GO:0016818">
    <property type="term" value="F:hydrolase activity, acting on acid anhydrides, in phosphorus-containing anhydrides"/>
    <property type="evidence" value="ECO:0007669"/>
    <property type="project" value="InterPro"/>
</dbReference>
<dbReference type="PANTHER" id="PTHR11472:SF41">
    <property type="entry name" value="ATP-DEPENDENT DNA HELICASE DDX11-RELATED"/>
    <property type="match status" value="1"/>
</dbReference>
<dbReference type="FunFam" id="3.40.50.300:FF:001372">
    <property type="entry name" value="ATP-dependent DNA helicase chl1"/>
    <property type="match status" value="1"/>
</dbReference>
<dbReference type="Gene3D" id="3.40.50.300">
    <property type="entry name" value="P-loop containing nucleotide triphosphate hydrolases"/>
    <property type="match status" value="3"/>
</dbReference>
<evidence type="ECO:0000256" key="12">
    <source>
        <dbReference type="ARBA" id="ARBA00022980"/>
    </source>
</evidence>
<comment type="function">
    <text evidence="25">ATP-dependent DNA helicase important for chromosome transmission and normal cell cycle progression in G(2)/M. May have a role in changing DNA topology to allow the loading of proteins involved in maintaining sister chromatid cohesion in the vicinity of the centromeres. Has a specific role in chromosome segregation during meiosis II.</text>
</comment>
<evidence type="ECO:0000259" key="31">
    <source>
        <dbReference type="PROSITE" id="PS51193"/>
    </source>
</evidence>
<keyword evidence="12 28" id="KW-0689">Ribosomal protein</keyword>
<dbReference type="GO" id="GO:0006139">
    <property type="term" value="P:nucleobase-containing compound metabolic process"/>
    <property type="evidence" value="ECO:0007669"/>
    <property type="project" value="InterPro"/>
</dbReference>
<evidence type="ECO:0000256" key="3">
    <source>
        <dbReference type="ARBA" id="ARBA00007320"/>
    </source>
</evidence>
<keyword evidence="8" id="KW-0547">Nucleotide-binding</keyword>
<dbReference type="CDD" id="cd18788">
    <property type="entry name" value="SF2_C_XPD"/>
    <property type="match status" value="1"/>
</dbReference>
<dbReference type="EMBL" id="JYKN01001124">
    <property type="protein sequence ID" value="KKK21697.1"/>
    <property type="molecule type" value="Genomic_DNA"/>
</dbReference>
<evidence type="ECO:0000256" key="30">
    <source>
        <dbReference type="SAM" id="MobiDB-lite"/>
    </source>
</evidence>
<dbReference type="GO" id="GO:0046872">
    <property type="term" value="F:metal ion binding"/>
    <property type="evidence" value="ECO:0007669"/>
    <property type="project" value="UniProtKB-KW"/>
</dbReference>
<dbReference type="FunFam" id="3.40.50.300:FF:002774">
    <property type="entry name" value="ATP-dependent DNA helicase chl1"/>
    <property type="match status" value="1"/>
</dbReference>
<dbReference type="InterPro" id="IPR036227">
    <property type="entry name" value="Ribosomal_uL15/eL18_sf"/>
</dbReference>
<dbReference type="PROSITE" id="PS00690">
    <property type="entry name" value="DEAH_ATP_HELICASE"/>
    <property type="match status" value="1"/>
</dbReference>
<evidence type="ECO:0000256" key="2">
    <source>
        <dbReference type="ARBA" id="ARBA00004123"/>
    </source>
</evidence>
<feature type="domain" description="Helicase ATP-binding" evidence="31">
    <location>
        <begin position="13"/>
        <end position="430"/>
    </location>
</feature>
<evidence type="ECO:0000256" key="13">
    <source>
        <dbReference type="ARBA" id="ARBA00023004"/>
    </source>
</evidence>
<sequence>ILKKWKLNNMEPSNEKFHHPYSPYDIQLQFMHSLYTCLEEGKVAIFESPTGTGKSLSLICGSLTWLRDHKRKSLLETVNHATCDDDEPEWMVEFAKREASRNITDKRKELEQRLARIKREEEKQRAALEEGPRKRQKITTLTGGAVEDDDQFALDDYESEGDEPNAAVNNSAASSGLSSSTLELLQRLKGHGSAKATSDADEEDDTRIFYCSRTHSQLMQFAGELRRITLPSSIPDELNLNSSADDDLGERIKHLSLGSRKNLCINPRVAALGNATAINERCLDLQQPSTAAQQKCPFLPSKEDEAKVSLFRDHALASVKDIEDLGKLGKKIGICPYYASRPAINNSEIVTLPYPLLLQRSAREALNLSVKNHIVIIDEAHNLMDAISSIHSVTVTLAQLRTSIFQLTTYARKFKARLKGKNRSYVAQVIRLVSSIADHLQSILNGKQGPEGSVLPSGLMSGKGVDQINPYKLSRYLQESKLARKVDGYVEFSQKKDNPQTNPKATVPVLFHIQSFLLPLMNPSAEGQLFYMKSQGDIQLNYMLLDPTNHFREIVEDARAVILAGGTMSPLQMSDYMNHLFSYIPEDRLRTFSYGHVIPRENLTAHTLSRGILGSDFDFTFEGRDSEKTILDLGRTIARLCRTIPDGVVAFFPSYEYLGRVLNVWKKAVAGDQKSQTLYSLMEDEKPILYESREMKTTTDELLQQYTNVIESDRNGKGALLLSVVGGKLSEGINFSDKLGRGVLIIGLPFPNIKSAVWQAKIQYIEQKAYARERSASAAGSEENRRAAAKAAGREFYENSCMRAVNQCIGRAIRHRNDYAAIVLIDKRAHSSRPAALDFNLPSSSSTHDRIPIAKQPPVLSSTSTVDKMPTRFSKTRKHRGHVSAGYGRIGKHRKHPGGRGMAGGQHHHRTNMDKYHPGYFGKVGMRYFHKTNQQFWKPTINVDKLWSLVPSETRDAYLSGQKTDTAPVIDLLSLGYSKVLGKGRLPEVPLVVRARYVSRDAEQKIKEAGGVIELVA</sequence>
<name>A0A0F8XDQ4_9EURO</name>
<dbReference type="InterPro" id="IPR002464">
    <property type="entry name" value="DNA/RNA_helicase_DEAH_CS"/>
</dbReference>
<reference evidence="32 33" key="1">
    <citation type="submission" date="2015-02" db="EMBL/GenBank/DDBJ databases">
        <title>Draft Genome Sequences of Two Closely-Related Aflatoxigenic Aspergillus Species Obtained from the Cote d'Ivoire.</title>
        <authorList>
            <person name="Moore G.G."/>
            <person name="Beltz S.B."/>
            <person name="Mack B.M."/>
        </authorList>
    </citation>
    <scope>NUCLEOTIDE SEQUENCE [LARGE SCALE GENOMIC DNA]</scope>
    <source>
        <strain evidence="32 33">SRRC1432</strain>
    </source>
</reference>
<dbReference type="SUPFAM" id="SSF52080">
    <property type="entry name" value="Ribosomal proteins L15p and L18e"/>
    <property type="match status" value="1"/>
</dbReference>
<keyword evidence="33" id="KW-1185">Reference proteome</keyword>